<organism evidence="1 2">
    <name type="scientific">Ancylostoma ceylanicum</name>
    <dbReference type="NCBI Taxonomy" id="53326"/>
    <lineage>
        <taxon>Eukaryota</taxon>
        <taxon>Metazoa</taxon>
        <taxon>Ecdysozoa</taxon>
        <taxon>Nematoda</taxon>
        <taxon>Chromadorea</taxon>
        <taxon>Rhabditida</taxon>
        <taxon>Rhabditina</taxon>
        <taxon>Rhabditomorpha</taxon>
        <taxon>Strongyloidea</taxon>
        <taxon>Ancylostomatidae</taxon>
        <taxon>Ancylostomatinae</taxon>
        <taxon>Ancylostoma</taxon>
    </lineage>
</organism>
<protein>
    <submittedName>
        <fullName evidence="1">Uncharacterized protein</fullName>
    </submittedName>
</protein>
<keyword evidence="2" id="KW-1185">Reference proteome</keyword>
<name>A0A016TA69_9BILA</name>
<accession>A0A016TA69</accession>
<evidence type="ECO:0000313" key="1">
    <source>
        <dbReference type="EMBL" id="EYB99519.1"/>
    </source>
</evidence>
<dbReference type="Proteomes" id="UP000024635">
    <property type="component" value="Unassembled WGS sequence"/>
</dbReference>
<dbReference type="AlphaFoldDB" id="A0A016TA69"/>
<evidence type="ECO:0000313" key="2">
    <source>
        <dbReference type="Proteomes" id="UP000024635"/>
    </source>
</evidence>
<reference evidence="2" key="1">
    <citation type="journal article" date="2015" name="Nat. Genet.">
        <title>The genome and transcriptome of the zoonotic hookworm Ancylostoma ceylanicum identify infection-specific gene families.</title>
        <authorList>
            <person name="Schwarz E.M."/>
            <person name="Hu Y."/>
            <person name="Antoshechkin I."/>
            <person name="Miller M.M."/>
            <person name="Sternberg P.W."/>
            <person name="Aroian R.V."/>
        </authorList>
    </citation>
    <scope>NUCLEOTIDE SEQUENCE</scope>
    <source>
        <strain evidence="2">HY135</strain>
    </source>
</reference>
<sequence>MVYLCLASYESSREEGTLDGSKSKQGVHYSDVNKYFPSVRVFLRFARSFKCKAITIYMDSKAEEIARAVREEPATTKFSCELLRIYTNDPGMVMLFSRFLQPGCGLAVNDNISVFPMFLEDSETFLGKDFFNLNQIYKLQSLTTGEMTEINDEQVVQLRCHTLRIGGRFITSSGINRIIKVPIMLRKSVQRIPNGHRQGAGQRRGHSGCLLHRGSRPAGQRHGANRYVFISRCLARCSRQPECPRRVFQQWFEGCRDISHILLFGVQALVEDEVFHGFEKQALSREQLLEIEANEDRWRSYDNHPRGYYGLWNSSGTMLVVICGERYCSLIKGDPGSYRYSPLLWGYSILPPVVDYGSGVQ</sequence>
<gene>
    <name evidence="1" type="primary">Acey_s0122.g1096</name>
    <name evidence="1" type="ORF">Y032_0122g1096</name>
</gene>
<comment type="caution">
    <text evidence="1">The sequence shown here is derived from an EMBL/GenBank/DDBJ whole genome shotgun (WGS) entry which is preliminary data.</text>
</comment>
<proteinExistence type="predicted"/>
<dbReference type="EMBL" id="JARK01001458">
    <property type="protein sequence ID" value="EYB99519.1"/>
    <property type="molecule type" value="Genomic_DNA"/>
</dbReference>
<dbReference type="OrthoDB" id="5862011at2759"/>